<dbReference type="EMBL" id="CYKH01001210">
    <property type="protein sequence ID" value="CUG85920.1"/>
    <property type="molecule type" value="Genomic_DNA"/>
</dbReference>
<reference evidence="2" key="1">
    <citation type="submission" date="2015-09" db="EMBL/GenBank/DDBJ databases">
        <authorList>
            <consortium name="Pathogen Informatics"/>
        </authorList>
    </citation>
    <scope>NUCLEOTIDE SEQUENCE [LARGE SCALE GENOMIC DNA]</scope>
    <source>
        <strain evidence="2">Lake Konstanz</strain>
    </source>
</reference>
<evidence type="ECO:0000313" key="2">
    <source>
        <dbReference type="Proteomes" id="UP000051952"/>
    </source>
</evidence>
<keyword evidence="2" id="KW-1185">Reference proteome</keyword>
<dbReference type="AlphaFoldDB" id="A0A0S4J3G8"/>
<organism evidence="1 2">
    <name type="scientific">Bodo saltans</name>
    <name type="common">Flagellated protozoan</name>
    <dbReference type="NCBI Taxonomy" id="75058"/>
    <lineage>
        <taxon>Eukaryota</taxon>
        <taxon>Discoba</taxon>
        <taxon>Euglenozoa</taxon>
        <taxon>Kinetoplastea</taxon>
        <taxon>Metakinetoplastina</taxon>
        <taxon>Eubodonida</taxon>
        <taxon>Bodonidae</taxon>
        <taxon>Bodo</taxon>
    </lineage>
</organism>
<gene>
    <name evidence="1" type="ORF">BSAL_91090</name>
</gene>
<protein>
    <submittedName>
        <fullName evidence="1">Uncharacterized protein</fullName>
    </submittedName>
</protein>
<proteinExistence type="predicted"/>
<evidence type="ECO:0000313" key="1">
    <source>
        <dbReference type="EMBL" id="CUG85920.1"/>
    </source>
</evidence>
<dbReference type="VEuPathDB" id="TriTrypDB:BSAL_91090"/>
<name>A0A0S4J3G8_BODSA</name>
<accession>A0A0S4J3G8</accession>
<dbReference type="Proteomes" id="UP000051952">
    <property type="component" value="Unassembled WGS sequence"/>
</dbReference>
<sequence>MKTSTFLRSALISTVSSDLQPGVRLIDVAPCLVGAAWMKKQQRLATPMDGALPPAASPLPGAQQDFLMKISKETLTWSGATHVCLPPPGALSFKGMDPLQGCGTGVHVASTTPTAHSGVVLVDYPLSEIGSDYFYGCRAIADAQRQRDDFMHDALHCSPTEMEVTAWLRSSLGCRYEGPHIQSLKVAEEVCRLLSLGCHQVILEEGIAGSTPRWLEVVLKTIFAVGGSASQLGLSMSNSSSLSQSVVHCALAHGLTTFVGSSVIPTAGNIDFPNTIPVLSPILDEHSTHVPKVSGASMAEPRIGMAALLEAALGYQEQVSGTPLTDTEVETLQQSVEFCNAMSTHVAKLAL</sequence>
<dbReference type="OrthoDB" id="275516at2759"/>